<dbReference type="EMBL" id="WSES01000005">
    <property type="protein sequence ID" value="MVW61896.1"/>
    <property type="molecule type" value="Genomic_DNA"/>
</dbReference>
<reference evidence="1 2" key="1">
    <citation type="submission" date="2019-12" db="EMBL/GenBank/DDBJ databases">
        <authorList>
            <person name="Li C."/>
            <person name="Zhao J."/>
        </authorList>
    </citation>
    <scope>NUCLEOTIDE SEQUENCE [LARGE SCALE GENOMIC DNA]</scope>
    <source>
        <strain evidence="1 2">NEAU-DD11</strain>
    </source>
</reference>
<proteinExistence type="predicted"/>
<gene>
    <name evidence="1" type="ORF">GPY61_18355</name>
</gene>
<keyword evidence="2" id="KW-1185">Reference proteome</keyword>
<sequence length="97" mass="10231">MNKPDLATRRAALIEQCAEQRVGLAYELKALRPSNALAGHPVMGYVAANRKLVLGAAGAALGLVLMRRKRLAGLVTSALSAVKMARGALGILAQLRR</sequence>
<evidence type="ECO:0000313" key="1">
    <source>
        <dbReference type="EMBL" id="MVW61896.1"/>
    </source>
</evidence>
<dbReference type="Proteomes" id="UP000443353">
    <property type="component" value="Unassembled WGS sequence"/>
</dbReference>
<dbReference type="RefSeq" id="WP_160409660.1">
    <property type="nucleotide sequence ID" value="NZ_CP168562.1"/>
</dbReference>
<evidence type="ECO:0000313" key="2">
    <source>
        <dbReference type="Proteomes" id="UP000443353"/>
    </source>
</evidence>
<dbReference type="AlphaFoldDB" id="A0A7X3G1D2"/>
<comment type="caution">
    <text evidence="1">The sequence shown here is derived from an EMBL/GenBank/DDBJ whole genome shotgun (WGS) entry which is preliminary data.</text>
</comment>
<organism evidence="1 2">
    <name type="scientific">Massilia cellulosiltytica</name>
    <dbReference type="NCBI Taxonomy" id="2683234"/>
    <lineage>
        <taxon>Bacteria</taxon>
        <taxon>Pseudomonadati</taxon>
        <taxon>Pseudomonadota</taxon>
        <taxon>Betaproteobacteria</taxon>
        <taxon>Burkholderiales</taxon>
        <taxon>Oxalobacteraceae</taxon>
        <taxon>Telluria group</taxon>
        <taxon>Massilia</taxon>
    </lineage>
</organism>
<accession>A0A7X3G1D2</accession>
<protein>
    <submittedName>
        <fullName evidence="1">Uncharacterized protein</fullName>
    </submittedName>
</protein>
<name>A0A7X3G1D2_9BURK</name>